<dbReference type="AlphaFoldDB" id="A0A1W1I1C2"/>
<keyword evidence="3" id="KW-1185">Reference proteome</keyword>
<accession>A0A1W1I1C2</accession>
<organism evidence="2 3">
    <name type="scientific">Nitrospira japonica</name>
    <dbReference type="NCBI Taxonomy" id="1325564"/>
    <lineage>
        <taxon>Bacteria</taxon>
        <taxon>Pseudomonadati</taxon>
        <taxon>Nitrospirota</taxon>
        <taxon>Nitrospiria</taxon>
        <taxon>Nitrospirales</taxon>
        <taxon>Nitrospiraceae</taxon>
        <taxon>Nitrospira</taxon>
    </lineage>
</organism>
<proteinExistence type="predicted"/>
<evidence type="ECO:0000313" key="3">
    <source>
        <dbReference type="Proteomes" id="UP000192042"/>
    </source>
</evidence>
<reference evidence="2 3" key="1">
    <citation type="submission" date="2017-03" db="EMBL/GenBank/DDBJ databases">
        <authorList>
            <person name="Afonso C.L."/>
            <person name="Miller P.J."/>
            <person name="Scott M.A."/>
            <person name="Spackman E."/>
            <person name="Goraichik I."/>
            <person name="Dimitrov K.M."/>
            <person name="Suarez D.L."/>
            <person name="Swayne D.E."/>
        </authorList>
    </citation>
    <scope>NUCLEOTIDE SEQUENCE [LARGE SCALE GENOMIC DNA]</scope>
    <source>
        <strain evidence="2">Genome sequencing of Nitrospira japonica strain NJ11</strain>
    </source>
</reference>
<dbReference type="EMBL" id="LT828648">
    <property type="protein sequence ID" value="SLM46800.1"/>
    <property type="molecule type" value="Genomic_DNA"/>
</dbReference>
<evidence type="ECO:0000256" key="1">
    <source>
        <dbReference type="SAM" id="MobiDB-lite"/>
    </source>
</evidence>
<dbReference type="STRING" id="1325564.NSJP_0628"/>
<dbReference type="Proteomes" id="UP000192042">
    <property type="component" value="Chromosome I"/>
</dbReference>
<name>A0A1W1I1C2_9BACT</name>
<sequence length="185" mass="20334">MTAISAGCSQHSPSTPANSSGAVSLTHQLPNICPKLGGSYAAIGKASPGYPFFYRVYAWPLSMVRMLGIAAPMNIEKLAIKSELVQNDNLELILWKSDGQRDRHVLITSNDAVSCDQNALKIVRESDTEAEGTLGHVRYTRTFSRGDDGSLRMDVKIEPTTKLLWIIPISQPVEEYQAVFDSLEH</sequence>
<feature type="region of interest" description="Disordered" evidence="1">
    <location>
        <begin position="1"/>
        <end position="22"/>
    </location>
</feature>
<gene>
    <name evidence="2" type="ORF">NSJP_0628</name>
</gene>
<dbReference type="KEGG" id="nja:NSJP_0628"/>
<feature type="compositionally biased region" description="Polar residues" evidence="1">
    <location>
        <begin position="7"/>
        <end position="22"/>
    </location>
</feature>
<evidence type="ECO:0000313" key="2">
    <source>
        <dbReference type="EMBL" id="SLM46800.1"/>
    </source>
</evidence>
<protein>
    <submittedName>
        <fullName evidence="2">Putative Exported protein</fullName>
    </submittedName>
</protein>